<organism evidence="3 4">
    <name type="scientific">Plantactinospora endophytica</name>
    <dbReference type="NCBI Taxonomy" id="673535"/>
    <lineage>
        <taxon>Bacteria</taxon>
        <taxon>Bacillati</taxon>
        <taxon>Actinomycetota</taxon>
        <taxon>Actinomycetes</taxon>
        <taxon>Micromonosporales</taxon>
        <taxon>Micromonosporaceae</taxon>
        <taxon>Plantactinospora</taxon>
    </lineage>
</organism>
<keyword evidence="2" id="KW-0472">Membrane</keyword>
<evidence type="ECO:0000313" key="4">
    <source>
        <dbReference type="Proteomes" id="UP000646749"/>
    </source>
</evidence>
<name>A0ABQ4E6R1_9ACTN</name>
<dbReference type="Proteomes" id="UP000646749">
    <property type="component" value="Unassembled WGS sequence"/>
</dbReference>
<feature type="region of interest" description="Disordered" evidence="1">
    <location>
        <begin position="242"/>
        <end position="377"/>
    </location>
</feature>
<feature type="transmembrane region" description="Helical" evidence="2">
    <location>
        <begin position="32"/>
        <end position="54"/>
    </location>
</feature>
<evidence type="ECO:0000256" key="2">
    <source>
        <dbReference type="SAM" id="Phobius"/>
    </source>
</evidence>
<sequence length="377" mass="39282">MRLGDLLRQLDHRLLPPLARGMAQLGHGRLRLRLLTTVALLCSAAVLVTAVWAADRQPAGDQTVGEVTRVGVGQGQSIPGYVEATRGELRALVTAGPSGPTQPTYALVTMSAYLAPDRLAPVLTGIPVSEVFARLWRPGTQTEIVRIPALRVPEDVVAGMSEVAERKDAEVRDYQERIAGVTGDGARERELRQFYESGARVADEEATAYRAPCSCVYAAVVRGEPAALERIAGRPEVRAVDPAPEVQRLDRTVFTPPLPEQSDVARPPADVSLPAVDGQPTGGPGPGSVPDADPAAPPTSADPAAEPPAELPVIVTTGPAGPGATEPPPTVETPTEDRPPEPDPTAISSPAEIPSERPPPVEAPPAESPATGSTGGA</sequence>
<accession>A0ABQ4E6R1</accession>
<keyword evidence="2" id="KW-0812">Transmembrane</keyword>
<feature type="compositionally biased region" description="Low complexity" evidence="1">
    <location>
        <begin position="311"/>
        <end position="324"/>
    </location>
</feature>
<protein>
    <submittedName>
        <fullName evidence="3">Uncharacterized protein</fullName>
    </submittedName>
</protein>
<dbReference type="RefSeq" id="WP_203868439.1">
    <property type="nucleotide sequence ID" value="NZ_BONW01000022.1"/>
</dbReference>
<dbReference type="EMBL" id="BONW01000022">
    <property type="protein sequence ID" value="GIG90016.1"/>
    <property type="molecule type" value="Genomic_DNA"/>
</dbReference>
<evidence type="ECO:0000256" key="1">
    <source>
        <dbReference type="SAM" id="MobiDB-lite"/>
    </source>
</evidence>
<comment type="caution">
    <text evidence="3">The sequence shown here is derived from an EMBL/GenBank/DDBJ whole genome shotgun (WGS) entry which is preliminary data.</text>
</comment>
<keyword evidence="4" id="KW-1185">Reference proteome</keyword>
<keyword evidence="2" id="KW-1133">Transmembrane helix</keyword>
<feature type="compositionally biased region" description="Pro residues" evidence="1">
    <location>
        <begin position="356"/>
        <end position="367"/>
    </location>
</feature>
<feature type="compositionally biased region" description="Low complexity" evidence="1">
    <location>
        <begin position="288"/>
        <end position="304"/>
    </location>
</feature>
<evidence type="ECO:0000313" key="3">
    <source>
        <dbReference type="EMBL" id="GIG90016.1"/>
    </source>
</evidence>
<reference evidence="3 4" key="1">
    <citation type="submission" date="2021-01" db="EMBL/GenBank/DDBJ databases">
        <title>Whole genome shotgun sequence of Plantactinospora endophytica NBRC 110450.</title>
        <authorList>
            <person name="Komaki H."/>
            <person name="Tamura T."/>
        </authorList>
    </citation>
    <scope>NUCLEOTIDE SEQUENCE [LARGE SCALE GENOMIC DNA]</scope>
    <source>
        <strain evidence="3 4">NBRC 110450</strain>
    </source>
</reference>
<proteinExistence type="predicted"/>
<gene>
    <name evidence="3" type="ORF">Pen02_49520</name>
</gene>